<dbReference type="AlphaFoldDB" id="A0AAV4VKV4"/>
<name>A0AAV4VKV4_CAEEX</name>
<dbReference type="EMBL" id="BPLR01014631">
    <property type="protein sequence ID" value="GIY70158.1"/>
    <property type="molecule type" value="Genomic_DNA"/>
</dbReference>
<comment type="caution">
    <text evidence="1">The sequence shown here is derived from an EMBL/GenBank/DDBJ whole genome shotgun (WGS) entry which is preliminary data.</text>
</comment>
<keyword evidence="2" id="KW-1185">Reference proteome</keyword>
<dbReference type="Proteomes" id="UP001054945">
    <property type="component" value="Unassembled WGS sequence"/>
</dbReference>
<gene>
    <name evidence="1" type="ORF">CEXT_457441</name>
</gene>
<organism evidence="1 2">
    <name type="scientific">Caerostris extrusa</name>
    <name type="common">Bark spider</name>
    <name type="synonym">Caerostris bankana</name>
    <dbReference type="NCBI Taxonomy" id="172846"/>
    <lineage>
        <taxon>Eukaryota</taxon>
        <taxon>Metazoa</taxon>
        <taxon>Ecdysozoa</taxon>
        <taxon>Arthropoda</taxon>
        <taxon>Chelicerata</taxon>
        <taxon>Arachnida</taxon>
        <taxon>Araneae</taxon>
        <taxon>Araneomorphae</taxon>
        <taxon>Entelegynae</taxon>
        <taxon>Araneoidea</taxon>
        <taxon>Araneidae</taxon>
        <taxon>Caerostris</taxon>
    </lineage>
</organism>
<reference evidence="1 2" key="1">
    <citation type="submission" date="2021-06" db="EMBL/GenBank/DDBJ databases">
        <title>Caerostris extrusa draft genome.</title>
        <authorList>
            <person name="Kono N."/>
            <person name="Arakawa K."/>
        </authorList>
    </citation>
    <scope>NUCLEOTIDE SEQUENCE [LARGE SCALE GENOMIC DNA]</scope>
</reference>
<proteinExistence type="predicted"/>
<accession>A0AAV4VKV4</accession>
<sequence>MYEDVIFREKGLSGLKGPIVRCGAPCSAHTNPAVEVVAFIGFFPTPSRRFYGRKSETEGARYDFRTSVQCIAFGSKRSIPPPPCSIFNHPIHRFDLLKKQKK</sequence>
<evidence type="ECO:0000313" key="2">
    <source>
        <dbReference type="Proteomes" id="UP001054945"/>
    </source>
</evidence>
<protein>
    <submittedName>
        <fullName evidence="1">Uncharacterized protein</fullName>
    </submittedName>
</protein>
<evidence type="ECO:0000313" key="1">
    <source>
        <dbReference type="EMBL" id="GIY70158.1"/>
    </source>
</evidence>